<protein>
    <recommendedName>
        <fullName evidence="3">Nose resistant-to-fluoxetine protein N-terminal domain-containing protein</fullName>
    </recommendedName>
</protein>
<dbReference type="SMART" id="SM00703">
    <property type="entry name" value="NRF"/>
    <property type="match status" value="1"/>
</dbReference>
<name>A0AAV5WWW4_9BILA</name>
<dbReference type="GO" id="GO:0016747">
    <property type="term" value="F:acyltransferase activity, transferring groups other than amino-acyl groups"/>
    <property type="evidence" value="ECO:0007669"/>
    <property type="project" value="InterPro"/>
</dbReference>
<feature type="transmembrane region" description="Helical" evidence="1">
    <location>
        <begin position="592"/>
        <end position="609"/>
    </location>
</feature>
<dbReference type="InterPro" id="IPR006621">
    <property type="entry name" value="Nose-resist-to-fluoxetine_N"/>
</dbReference>
<organism evidence="4 5">
    <name type="scientific">Pristionchus fissidentatus</name>
    <dbReference type="NCBI Taxonomy" id="1538716"/>
    <lineage>
        <taxon>Eukaryota</taxon>
        <taxon>Metazoa</taxon>
        <taxon>Ecdysozoa</taxon>
        <taxon>Nematoda</taxon>
        <taxon>Chromadorea</taxon>
        <taxon>Rhabditida</taxon>
        <taxon>Rhabditina</taxon>
        <taxon>Diplogasteromorpha</taxon>
        <taxon>Diplogasteroidea</taxon>
        <taxon>Neodiplogasteridae</taxon>
        <taxon>Pristionchus</taxon>
    </lineage>
</organism>
<accession>A0AAV5WWW4</accession>
<dbReference type="PANTHER" id="PTHR11161">
    <property type="entry name" value="O-ACYLTRANSFERASE"/>
    <property type="match status" value="1"/>
</dbReference>
<feature type="transmembrane region" description="Helical" evidence="1">
    <location>
        <begin position="328"/>
        <end position="351"/>
    </location>
</feature>
<feature type="transmembrane region" description="Helical" evidence="1">
    <location>
        <begin position="660"/>
        <end position="682"/>
    </location>
</feature>
<keyword evidence="1" id="KW-1133">Transmembrane helix</keyword>
<feature type="transmembrane region" description="Helical" evidence="1">
    <location>
        <begin position="219"/>
        <end position="244"/>
    </location>
</feature>
<feature type="signal peptide" evidence="2">
    <location>
        <begin position="1"/>
        <end position="15"/>
    </location>
</feature>
<dbReference type="InterPro" id="IPR052728">
    <property type="entry name" value="O2_lipid_transport_reg"/>
</dbReference>
<dbReference type="PANTHER" id="PTHR11161:SF0">
    <property type="entry name" value="O-ACYLTRANSFERASE LIKE PROTEIN"/>
    <property type="match status" value="1"/>
</dbReference>
<feature type="transmembrane region" description="Helical" evidence="1">
    <location>
        <begin position="552"/>
        <end position="572"/>
    </location>
</feature>
<dbReference type="EMBL" id="BTSY01000007">
    <property type="protein sequence ID" value="GMT35129.1"/>
    <property type="molecule type" value="Genomic_DNA"/>
</dbReference>
<feature type="transmembrane region" description="Helical" evidence="1">
    <location>
        <begin position="363"/>
        <end position="384"/>
    </location>
</feature>
<evidence type="ECO:0000259" key="3">
    <source>
        <dbReference type="SMART" id="SM00703"/>
    </source>
</evidence>
<keyword evidence="1" id="KW-0812">Transmembrane</keyword>
<gene>
    <name evidence="4" type="ORF">PFISCL1PPCAC_26426</name>
</gene>
<keyword evidence="2" id="KW-0732">Signal</keyword>
<keyword evidence="1" id="KW-0472">Membrane</keyword>
<evidence type="ECO:0000256" key="1">
    <source>
        <dbReference type="SAM" id="Phobius"/>
    </source>
</evidence>
<dbReference type="AlphaFoldDB" id="A0AAV5WWW4"/>
<dbReference type="Proteomes" id="UP001432322">
    <property type="component" value="Unassembled WGS sequence"/>
</dbReference>
<feature type="transmembrane region" description="Helical" evidence="1">
    <location>
        <begin position="439"/>
        <end position="456"/>
    </location>
</feature>
<feature type="transmembrane region" description="Helical" evidence="1">
    <location>
        <begin position="510"/>
        <end position="532"/>
    </location>
</feature>
<feature type="non-terminal residue" evidence="4">
    <location>
        <position position="690"/>
    </location>
</feature>
<evidence type="ECO:0000313" key="4">
    <source>
        <dbReference type="EMBL" id="GMT35129.1"/>
    </source>
</evidence>
<feature type="domain" description="Nose resistant-to-fluoxetine protein N-terminal" evidence="3">
    <location>
        <begin position="65"/>
        <end position="211"/>
    </location>
</feature>
<feature type="transmembrane region" description="Helical" evidence="1">
    <location>
        <begin position="468"/>
        <end position="490"/>
    </location>
</feature>
<feature type="chain" id="PRO_5043686232" description="Nose resistant-to-fluoxetine protein N-terminal domain-containing protein" evidence="2">
    <location>
        <begin position="16"/>
        <end position="690"/>
    </location>
</feature>
<evidence type="ECO:0000256" key="2">
    <source>
        <dbReference type="SAM" id="SignalP"/>
    </source>
</evidence>
<dbReference type="InterPro" id="IPR002656">
    <property type="entry name" value="Acyl_transf_3_dom"/>
</dbReference>
<evidence type="ECO:0000313" key="5">
    <source>
        <dbReference type="Proteomes" id="UP001432322"/>
    </source>
</evidence>
<sequence>MRFDLLYLLIPLSSAQFLPFNILNIPPQVRNPMIQTYMEMTKVNTQCFRDIKQFIGDVINASFAAQKCKSLDCLKDEKITNASYALKQIAATGRPQSLGLEDVSLTWPGDPKLCRSIEGPYETKYCYAHVNVDFGSIDFAEYGIQVSNIPGGKIPNFDMGETSGKCDPLAIGNMRLAMCIPASCEKDQDMGRIISTVTNDSVHLCEMTCTGPTKEPDTFFYLMNAVILSLLVVAVTASILDYIATQNDMELELKNTTGWKILMSFSLLRNTTEIFSVTKGQDSIRSLDALRFITFTWVANGHADLMSADGDNSLAMLKAPDYILSDVFLNAYPAVDTFFVISGLLLAYWFFRKAHGDSKFIKSPMNWVILTPAYLLFIGFYVAWSPQIHDVWAAGSSQNLTLQVQNCEKNWWMNALYMNNFASIVEMCYPISWFLAVDTQLYFVAPIFLVAIYYSCEYSFSSLNRKTGLVAVVSGVLFSVGATILLTAVYDLPAIGFTVLQTGSNDFMSYLYIKPWVRCIPFLTGILTGYFIVQIRKQTIKIRQPKTWELALCWLTSTIVALTIIFSIYNYMRGQSEWNVPLRSFYGSFARIGWSMAIAWVVLACTFDLAGPVKTVLEHPLWYPLGRLSYCAFLSHWFMLQYFMDSADRPTHFVSLLHTYLSITLPVCFLSYLMAYVWSCLVEIPFMKIE</sequence>
<feature type="transmembrane region" description="Helical" evidence="1">
    <location>
        <begin position="621"/>
        <end position="640"/>
    </location>
</feature>
<comment type="caution">
    <text evidence="4">The sequence shown here is derived from an EMBL/GenBank/DDBJ whole genome shotgun (WGS) entry which is preliminary data.</text>
</comment>
<reference evidence="4" key="1">
    <citation type="submission" date="2023-10" db="EMBL/GenBank/DDBJ databases">
        <title>Genome assembly of Pristionchus species.</title>
        <authorList>
            <person name="Yoshida K."/>
            <person name="Sommer R.J."/>
        </authorList>
    </citation>
    <scope>NUCLEOTIDE SEQUENCE</scope>
    <source>
        <strain evidence="4">RS5133</strain>
    </source>
</reference>
<dbReference type="Pfam" id="PF01757">
    <property type="entry name" value="Acyl_transf_3"/>
    <property type="match status" value="1"/>
</dbReference>
<proteinExistence type="predicted"/>
<keyword evidence="5" id="KW-1185">Reference proteome</keyword>